<feature type="region of interest" description="Disordered" evidence="1">
    <location>
        <begin position="49"/>
        <end position="99"/>
    </location>
</feature>
<evidence type="ECO:0000313" key="3">
    <source>
        <dbReference type="Proteomes" id="UP001152561"/>
    </source>
</evidence>
<accession>A0A9Q1QYL7</accession>
<evidence type="ECO:0000256" key="1">
    <source>
        <dbReference type="SAM" id="MobiDB-lite"/>
    </source>
</evidence>
<organism evidence="2 3">
    <name type="scientific">Anisodus acutangulus</name>
    <dbReference type="NCBI Taxonomy" id="402998"/>
    <lineage>
        <taxon>Eukaryota</taxon>
        <taxon>Viridiplantae</taxon>
        <taxon>Streptophyta</taxon>
        <taxon>Embryophyta</taxon>
        <taxon>Tracheophyta</taxon>
        <taxon>Spermatophyta</taxon>
        <taxon>Magnoliopsida</taxon>
        <taxon>eudicotyledons</taxon>
        <taxon>Gunneridae</taxon>
        <taxon>Pentapetalae</taxon>
        <taxon>asterids</taxon>
        <taxon>lamiids</taxon>
        <taxon>Solanales</taxon>
        <taxon>Solanaceae</taxon>
        <taxon>Solanoideae</taxon>
        <taxon>Hyoscyameae</taxon>
        <taxon>Anisodus</taxon>
    </lineage>
</organism>
<name>A0A9Q1QYL7_9SOLA</name>
<protein>
    <submittedName>
        <fullName evidence="2">Uncharacterized protein</fullName>
    </submittedName>
</protein>
<feature type="compositionally biased region" description="Basic and acidic residues" evidence="1">
    <location>
        <begin position="49"/>
        <end position="58"/>
    </location>
</feature>
<gene>
    <name evidence="2" type="ORF">K7X08_015829</name>
</gene>
<keyword evidence="3" id="KW-1185">Reference proteome</keyword>
<dbReference type="Proteomes" id="UP001152561">
    <property type="component" value="Unassembled WGS sequence"/>
</dbReference>
<sequence length="175" mass="18839">MVRRPKVMSTFVTFKLVSRNCYGLLSISVLFTSVNFELVNDLDGSPLRHPDHVNDAHDGPSSSLPNQVADASCKTLPLTDPPHVHNDDGPSSSLPDQVDDVSCKTLPSSPLPVQVDDVSCNSLPGEVVDSAVDSEDRSPDGRIIDVLAQIHGEDDIEKFGDTAQNGYETANEEVV</sequence>
<proteinExistence type="predicted"/>
<evidence type="ECO:0000313" key="2">
    <source>
        <dbReference type="EMBL" id="KAJ8532940.1"/>
    </source>
</evidence>
<comment type="caution">
    <text evidence="2">The sequence shown here is derived from an EMBL/GenBank/DDBJ whole genome shotgun (WGS) entry which is preliminary data.</text>
</comment>
<dbReference type="AlphaFoldDB" id="A0A9Q1QYL7"/>
<dbReference type="EMBL" id="JAJAGQ010000020">
    <property type="protein sequence ID" value="KAJ8532940.1"/>
    <property type="molecule type" value="Genomic_DNA"/>
</dbReference>
<reference evidence="3" key="1">
    <citation type="journal article" date="2023" name="Proc. Natl. Acad. Sci. U.S.A.">
        <title>Genomic and structural basis for evolution of tropane alkaloid biosynthesis.</title>
        <authorList>
            <person name="Wanga Y.-J."/>
            <person name="Taina T."/>
            <person name="Yua J.-Y."/>
            <person name="Lia J."/>
            <person name="Xua B."/>
            <person name="Chenc J."/>
            <person name="D'Auriad J.C."/>
            <person name="Huanga J.-P."/>
            <person name="Huanga S.-X."/>
        </authorList>
    </citation>
    <scope>NUCLEOTIDE SEQUENCE [LARGE SCALE GENOMIC DNA]</scope>
    <source>
        <strain evidence="3">cv. KIB-2019</strain>
    </source>
</reference>